<dbReference type="PANTHER" id="PTHR30570:SF1">
    <property type="entry name" value="PHOSPHATE-BINDING PROTEIN PSTS"/>
    <property type="match status" value="1"/>
</dbReference>
<dbReference type="InterPro" id="IPR036737">
    <property type="entry name" value="OmpA-like_sf"/>
</dbReference>
<dbReference type="RefSeq" id="WP_106609618.1">
    <property type="nucleotide sequence ID" value="NZ_PYGJ01000013.1"/>
</dbReference>
<gene>
    <name evidence="5" type="ORF">CLV88_11380</name>
</gene>
<dbReference type="InterPro" id="IPR050811">
    <property type="entry name" value="Phosphate_ABC_transporter"/>
</dbReference>
<dbReference type="Pfam" id="PF12849">
    <property type="entry name" value="PBP_like_2"/>
    <property type="match status" value="1"/>
</dbReference>
<evidence type="ECO:0000313" key="6">
    <source>
        <dbReference type="Proteomes" id="UP000240418"/>
    </source>
</evidence>
<keyword evidence="2" id="KW-0472">Membrane</keyword>
<proteinExistence type="predicted"/>
<organism evidence="5 6">
    <name type="scientific">Shimia abyssi</name>
    <dbReference type="NCBI Taxonomy" id="1662395"/>
    <lineage>
        <taxon>Bacteria</taxon>
        <taxon>Pseudomonadati</taxon>
        <taxon>Pseudomonadota</taxon>
        <taxon>Alphaproteobacteria</taxon>
        <taxon>Rhodobacterales</taxon>
        <taxon>Roseobacteraceae</taxon>
    </lineage>
</organism>
<dbReference type="Gene3D" id="3.40.190.10">
    <property type="entry name" value="Periplasmic binding protein-like II"/>
    <property type="match status" value="2"/>
</dbReference>
<protein>
    <submittedName>
        <fullName evidence="5">Phosphate ABC transporter substrate-binding protein (PhoT family)</fullName>
    </submittedName>
</protein>
<dbReference type="SUPFAM" id="SSF103088">
    <property type="entry name" value="OmpA-like"/>
    <property type="match status" value="1"/>
</dbReference>
<sequence length="519" mass="56678">MFQFRAAVCAALFLFSSVFSALAQDVTLTSRDGSVEISGTLLGFDGELYRVETIYGELTVDGTGVLCEGPGCPNLINYVADISISGSATMAEILMPALLEAFALREGYSVERFRENPMRFEYHLIDAETEAKVAKFRFHASNADEGFADLLANEADIAMSLREIRPRESQLGYEAGLGDMSETNRSRVLALDGMVPIVAVDNPVLSISPLQLANVFSGNITNWQDLGGPNAPITLHMMEAQSGLAQAVEDQLMQRAQLTFSLDIVRHSRNLALVSAIERDPFSIGIASFAETGSARGLTLTGSCGFSLSASRRTIKTEDYPLNAPMFLYFPARRLPKLARDFLTYTRSPSAQLVIRRAGFVDQTAEEIPANIQGDRFVNAISVAGPEIELEQLQAMTKSLAGMKRLTTSFRFQAGSTRLDAQSRSNVQQLSRALEAGYYDTRRLVFVGFSDGAGPAAANREIAMKRAVAVRDAVLDAAETANLDRLKIDVQAYGEAMPMACDDSAWGRQVNRRVEIWVQ</sequence>
<feature type="signal peptide" evidence="3">
    <location>
        <begin position="1"/>
        <end position="23"/>
    </location>
</feature>
<keyword evidence="6" id="KW-1185">Reference proteome</keyword>
<evidence type="ECO:0000256" key="2">
    <source>
        <dbReference type="PROSITE-ProRule" id="PRU00473"/>
    </source>
</evidence>
<reference evidence="5 6" key="1">
    <citation type="submission" date="2018-03" db="EMBL/GenBank/DDBJ databases">
        <title>Genomic Encyclopedia of Archaeal and Bacterial Type Strains, Phase II (KMG-II): from individual species to whole genera.</title>
        <authorList>
            <person name="Goeker M."/>
        </authorList>
    </citation>
    <scope>NUCLEOTIDE SEQUENCE [LARGE SCALE GENOMIC DNA]</scope>
    <source>
        <strain evidence="5 6">DSM 100673</strain>
    </source>
</reference>
<keyword evidence="1 3" id="KW-0732">Signal</keyword>
<evidence type="ECO:0000256" key="1">
    <source>
        <dbReference type="ARBA" id="ARBA00022729"/>
    </source>
</evidence>
<dbReference type="Pfam" id="PF00691">
    <property type="entry name" value="OmpA"/>
    <property type="match status" value="1"/>
</dbReference>
<dbReference type="PANTHER" id="PTHR30570">
    <property type="entry name" value="PERIPLASMIC PHOSPHATE BINDING COMPONENT OF PHOSPHATE ABC TRANSPORTER"/>
    <property type="match status" value="1"/>
</dbReference>
<dbReference type="EMBL" id="PYGJ01000013">
    <property type="protein sequence ID" value="PSL18009.1"/>
    <property type="molecule type" value="Genomic_DNA"/>
</dbReference>
<accession>A0A2P8F8H2</accession>
<dbReference type="InterPro" id="IPR006665">
    <property type="entry name" value="OmpA-like"/>
</dbReference>
<dbReference type="GO" id="GO:0016020">
    <property type="term" value="C:membrane"/>
    <property type="evidence" value="ECO:0007669"/>
    <property type="project" value="UniProtKB-UniRule"/>
</dbReference>
<evidence type="ECO:0000256" key="3">
    <source>
        <dbReference type="SAM" id="SignalP"/>
    </source>
</evidence>
<feature type="chain" id="PRO_5015131311" evidence="3">
    <location>
        <begin position="24"/>
        <end position="519"/>
    </location>
</feature>
<feature type="domain" description="OmpA-like" evidence="4">
    <location>
        <begin position="399"/>
        <end position="519"/>
    </location>
</feature>
<comment type="caution">
    <text evidence="5">The sequence shown here is derived from an EMBL/GenBank/DDBJ whole genome shotgun (WGS) entry which is preliminary data.</text>
</comment>
<name>A0A2P8F8H2_9RHOB</name>
<dbReference type="Gene3D" id="3.30.1330.60">
    <property type="entry name" value="OmpA-like domain"/>
    <property type="match status" value="1"/>
</dbReference>
<dbReference type="SUPFAM" id="SSF53850">
    <property type="entry name" value="Periplasmic binding protein-like II"/>
    <property type="match status" value="1"/>
</dbReference>
<dbReference type="CDD" id="cd07185">
    <property type="entry name" value="OmpA_C-like"/>
    <property type="match status" value="1"/>
</dbReference>
<dbReference type="PROSITE" id="PS51123">
    <property type="entry name" value="OMPA_2"/>
    <property type="match status" value="1"/>
</dbReference>
<dbReference type="Proteomes" id="UP000240418">
    <property type="component" value="Unassembled WGS sequence"/>
</dbReference>
<dbReference type="AlphaFoldDB" id="A0A2P8F8H2"/>
<evidence type="ECO:0000313" key="5">
    <source>
        <dbReference type="EMBL" id="PSL18009.1"/>
    </source>
</evidence>
<dbReference type="InterPro" id="IPR024370">
    <property type="entry name" value="PBP_domain"/>
</dbReference>
<evidence type="ECO:0000259" key="4">
    <source>
        <dbReference type="PROSITE" id="PS51123"/>
    </source>
</evidence>
<dbReference type="OrthoDB" id="9790048at2"/>